<evidence type="ECO:0000256" key="1">
    <source>
        <dbReference type="SAM" id="MobiDB-lite"/>
    </source>
</evidence>
<organism evidence="2 3">
    <name type="scientific">Colletotrichum higginsianum (strain IMI 349063)</name>
    <name type="common">Crucifer anthracnose fungus</name>
    <dbReference type="NCBI Taxonomy" id="759273"/>
    <lineage>
        <taxon>Eukaryota</taxon>
        <taxon>Fungi</taxon>
        <taxon>Dikarya</taxon>
        <taxon>Ascomycota</taxon>
        <taxon>Pezizomycotina</taxon>
        <taxon>Sordariomycetes</taxon>
        <taxon>Hypocreomycetidae</taxon>
        <taxon>Glomerellales</taxon>
        <taxon>Glomerellaceae</taxon>
        <taxon>Colletotrichum</taxon>
        <taxon>Colletotrichum destructivum species complex</taxon>
    </lineage>
</organism>
<dbReference type="HOGENOM" id="CLU_1532441_0_0_1"/>
<accession>H1VNH6</accession>
<protein>
    <submittedName>
        <fullName evidence="2">Uncharacterized protein</fullName>
    </submittedName>
</protein>
<proteinExistence type="predicted"/>
<evidence type="ECO:0000313" key="2">
    <source>
        <dbReference type="EMBL" id="CCF41780.1"/>
    </source>
</evidence>
<reference evidence="3" key="1">
    <citation type="journal article" date="2012" name="Nat. Genet.">
        <title>Lifestyle transitions in plant pathogenic Colletotrichum fungi deciphered by genome and transcriptome analyses.</title>
        <authorList>
            <person name="O'Connell R.J."/>
            <person name="Thon M.R."/>
            <person name="Hacquard S."/>
            <person name="Amyotte S.G."/>
            <person name="Kleemann J."/>
            <person name="Torres M.F."/>
            <person name="Damm U."/>
            <person name="Buiate E.A."/>
            <person name="Epstein L."/>
            <person name="Alkan N."/>
            <person name="Altmueller J."/>
            <person name="Alvarado-Balderrama L."/>
            <person name="Bauser C.A."/>
            <person name="Becker C."/>
            <person name="Birren B.W."/>
            <person name="Chen Z."/>
            <person name="Choi J."/>
            <person name="Crouch J.A."/>
            <person name="Duvick J.P."/>
            <person name="Farman M.A."/>
            <person name="Gan P."/>
            <person name="Heiman D."/>
            <person name="Henrissat B."/>
            <person name="Howard R.J."/>
            <person name="Kabbage M."/>
            <person name="Koch C."/>
            <person name="Kracher B."/>
            <person name="Kubo Y."/>
            <person name="Law A.D."/>
            <person name="Lebrun M.-H."/>
            <person name="Lee Y.-H."/>
            <person name="Miyara I."/>
            <person name="Moore N."/>
            <person name="Neumann U."/>
            <person name="Nordstroem K."/>
            <person name="Panaccione D.G."/>
            <person name="Panstruga R."/>
            <person name="Place M."/>
            <person name="Proctor R.H."/>
            <person name="Prusky D."/>
            <person name="Rech G."/>
            <person name="Reinhardt R."/>
            <person name="Rollins J.A."/>
            <person name="Rounsley S."/>
            <person name="Schardl C.L."/>
            <person name="Schwartz D.C."/>
            <person name="Shenoy N."/>
            <person name="Shirasu K."/>
            <person name="Sikhakolli U.R."/>
            <person name="Stueber K."/>
            <person name="Sukno S.A."/>
            <person name="Sweigard J.A."/>
            <person name="Takano Y."/>
            <person name="Takahara H."/>
            <person name="Trail F."/>
            <person name="van der Does H.C."/>
            <person name="Voll L.M."/>
            <person name="Will I."/>
            <person name="Young S."/>
            <person name="Zeng Q."/>
            <person name="Zhang J."/>
            <person name="Zhou S."/>
            <person name="Dickman M.B."/>
            <person name="Schulze-Lefert P."/>
            <person name="Ver Loren van Themaat E."/>
            <person name="Ma L.-J."/>
            <person name="Vaillancourt L.J."/>
        </authorList>
    </citation>
    <scope>NUCLEOTIDE SEQUENCE [LARGE SCALE GENOMIC DNA]</scope>
    <source>
        <strain evidence="3">IMI 349063</strain>
    </source>
</reference>
<dbReference type="AlphaFoldDB" id="H1VNH6"/>
<name>H1VNH6_COLHI</name>
<evidence type="ECO:0000313" key="3">
    <source>
        <dbReference type="Proteomes" id="UP000007174"/>
    </source>
</evidence>
<dbReference type="EMBL" id="CACQ02004927">
    <property type="protein sequence ID" value="CCF41780.1"/>
    <property type="molecule type" value="Genomic_DNA"/>
</dbReference>
<dbReference type="VEuPathDB" id="FungiDB:CH63R_04789"/>
<dbReference type="Proteomes" id="UP000007174">
    <property type="component" value="Unassembled WGS sequence"/>
</dbReference>
<feature type="region of interest" description="Disordered" evidence="1">
    <location>
        <begin position="9"/>
        <end position="55"/>
    </location>
</feature>
<gene>
    <name evidence="2" type="ORF">CH063_11955</name>
</gene>
<sequence length="175" mass="19030">MVHMCIEIHPRREAYGAQQPELPRQPRRSTSAPPEPRSHLGYSRPPSTHGPDGSLLVHPVRRLRLKPETYGRGIVPVVADRDRGGLLGLAFPLAPDDGHGRPAAVGVLLPARLQGPPDDGDVVERELPKGVCLERGFFRGEPGFLVSPEDATTGAKSGWVMCRRRGGWLATASSW</sequence>